<keyword evidence="1" id="KW-0813">Transport</keyword>
<reference evidence="3 4" key="1">
    <citation type="submission" date="2018-09" db="EMBL/GenBank/DDBJ databases">
        <authorList>
            <person name="Livingstone P.G."/>
            <person name="Whitworth D.E."/>
        </authorList>
    </citation>
    <scope>NUCLEOTIDE SEQUENCE [LARGE SCALE GENOMIC DNA]</scope>
    <source>
        <strain evidence="3 4">CA031B</strain>
    </source>
</reference>
<gene>
    <name evidence="3" type="ORF">D7Y13_44690</name>
</gene>
<evidence type="ECO:0000256" key="1">
    <source>
        <dbReference type="PROSITE-ProRule" id="PRU01360"/>
    </source>
</evidence>
<proteinExistence type="inferred from homology"/>
<name>A0ABX9Q1K0_9BACT</name>
<dbReference type="Pfam" id="PF07715">
    <property type="entry name" value="Plug"/>
    <property type="match status" value="1"/>
</dbReference>
<feature type="non-terminal residue" evidence="3">
    <location>
        <position position="1"/>
    </location>
</feature>
<evidence type="ECO:0000313" key="3">
    <source>
        <dbReference type="EMBL" id="RKH75502.1"/>
    </source>
</evidence>
<dbReference type="PROSITE" id="PS52016">
    <property type="entry name" value="TONB_DEPENDENT_REC_3"/>
    <property type="match status" value="1"/>
</dbReference>
<dbReference type="EMBL" id="RAWI01001405">
    <property type="protein sequence ID" value="RKH75502.1"/>
    <property type="molecule type" value="Genomic_DNA"/>
</dbReference>
<evidence type="ECO:0000259" key="2">
    <source>
        <dbReference type="Pfam" id="PF07715"/>
    </source>
</evidence>
<dbReference type="InterPro" id="IPR039426">
    <property type="entry name" value="TonB-dep_rcpt-like"/>
</dbReference>
<dbReference type="SUPFAM" id="SSF56935">
    <property type="entry name" value="Porins"/>
    <property type="match status" value="1"/>
</dbReference>
<comment type="caution">
    <text evidence="3">The sequence shown here is derived from an EMBL/GenBank/DDBJ whole genome shotgun (WGS) entry which is preliminary data.</text>
</comment>
<keyword evidence="1" id="KW-0998">Cell outer membrane</keyword>
<dbReference type="Proteomes" id="UP000278907">
    <property type="component" value="Unassembled WGS sequence"/>
</dbReference>
<organism evidence="3 4">
    <name type="scientific">Corallococcus praedator</name>
    <dbReference type="NCBI Taxonomy" id="2316724"/>
    <lineage>
        <taxon>Bacteria</taxon>
        <taxon>Pseudomonadati</taxon>
        <taxon>Myxococcota</taxon>
        <taxon>Myxococcia</taxon>
        <taxon>Myxococcales</taxon>
        <taxon>Cystobacterineae</taxon>
        <taxon>Myxococcaceae</taxon>
        <taxon>Corallococcus</taxon>
    </lineage>
</organism>
<keyword evidence="1" id="KW-0812">Transmembrane</keyword>
<dbReference type="InterPro" id="IPR012910">
    <property type="entry name" value="Plug_dom"/>
</dbReference>
<accession>A0ABX9Q1K0</accession>
<dbReference type="InterPro" id="IPR037066">
    <property type="entry name" value="Plug_dom_sf"/>
</dbReference>
<keyword evidence="4" id="KW-1185">Reference proteome</keyword>
<dbReference type="SUPFAM" id="SSF49464">
    <property type="entry name" value="Carboxypeptidase regulatory domain-like"/>
    <property type="match status" value="1"/>
</dbReference>
<comment type="similarity">
    <text evidence="1">Belongs to the TonB-dependent receptor family.</text>
</comment>
<protein>
    <submittedName>
        <fullName evidence="3">SusC/RagA family TonB-linked outer membrane protein</fullName>
    </submittedName>
</protein>
<dbReference type="InterPro" id="IPR008969">
    <property type="entry name" value="CarboxyPept-like_regulatory"/>
</dbReference>
<sequence>KLDVPDGNATLVFSFVGYQLQEVAVGSQTAINIKLTADDKTLNEIVVIGYGTARKSDLTGSVASIKSDQILERPAPSLNQALAGRMPGVQVNTNSGRPGGRTTVRIRGFSSINSSNNPLYVVDGVQLPIG</sequence>
<keyword evidence="1" id="KW-1134">Transmembrane beta strand</keyword>
<keyword evidence="1" id="KW-0472">Membrane</keyword>
<evidence type="ECO:0000313" key="4">
    <source>
        <dbReference type="Proteomes" id="UP000278907"/>
    </source>
</evidence>
<feature type="domain" description="TonB-dependent receptor plug" evidence="2">
    <location>
        <begin position="55"/>
        <end position="127"/>
    </location>
</feature>
<dbReference type="Gene3D" id="2.170.130.10">
    <property type="entry name" value="TonB-dependent receptor, plug domain"/>
    <property type="match status" value="1"/>
</dbReference>
<feature type="non-terminal residue" evidence="3">
    <location>
        <position position="130"/>
    </location>
</feature>
<comment type="subcellular location">
    <subcellularLocation>
        <location evidence="1">Cell outer membrane</location>
        <topology evidence="1">Multi-pass membrane protein</topology>
    </subcellularLocation>
</comment>